<dbReference type="Proteomes" id="UP000198481">
    <property type="component" value="Chromosome I"/>
</dbReference>
<dbReference type="AlphaFoldDB" id="A0A1H1WIH3"/>
<name>A0A1H1WIH3_9PSED</name>
<evidence type="ECO:0000313" key="1">
    <source>
        <dbReference type="EMBL" id="SDS96792.1"/>
    </source>
</evidence>
<protein>
    <submittedName>
        <fullName evidence="1">Uncharacterized protein</fullName>
    </submittedName>
</protein>
<evidence type="ECO:0000313" key="2">
    <source>
        <dbReference type="Proteomes" id="UP000198481"/>
    </source>
</evidence>
<gene>
    <name evidence="1" type="ORF">SAMN05216222_2749</name>
</gene>
<proteinExistence type="predicted"/>
<reference evidence="1 2" key="1">
    <citation type="submission" date="2016-10" db="EMBL/GenBank/DDBJ databases">
        <authorList>
            <person name="de Groot N.N."/>
        </authorList>
    </citation>
    <scope>NUCLEOTIDE SEQUENCE [LARGE SCALE GENOMIC DNA]</scope>
    <source>
        <strain evidence="1 2">LMG 26867</strain>
    </source>
</reference>
<dbReference type="EMBL" id="LT629762">
    <property type="protein sequence ID" value="SDS96792.1"/>
    <property type="molecule type" value="Genomic_DNA"/>
</dbReference>
<sequence>MLKPSLVCDHESFRPRYQLDKQENVGGVLDIGQSVPGFNSAV</sequence>
<dbReference type="STRING" id="1148509.SAMN05216222_2749"/>
<accession>A0A1H1WIH3</accession>
<organism evidence="1 2">
    <name type="scientific">Pseudomonas prosekii</name>
    <dbReference type="NCBI Taxonomy" id="1148509"/>
    <lineage>
        <taxon>Bacteria</taxon>
        <taxon>Pseudomonadati</taxon>
        <taxon>Pseudomonadota</taxon>
        <taxon>Gammaproteobacteria</taxon>
        <taxon>Pseudomonadales</taxon>
        <taxon>Pseudomonadaceae</taxon>
        <taxon>Pseudomonas</taxon>
    </lineage>
</organism>